<name>A0A7U2RAA0_FLAPS</name>
<evidence type="ECO:0000313" key="2">
    <source>
        <dbReference type="Proteomes" id="UP000596329"/>
    </source>
</evidence>
<evidence type="ECO:0008006" key="3">
    <source>
        <dbReference type="Google" id="ProtNLM"/>
    </source>
</evidence>
<organism evidence="1 2">
    <name type="scientific">Flavobacterium psychrophilum</name>
    <dbReference type="NCBI Taxonomy" id="96345"/>
    <lineage>
        <taxon>Bacteria</taxon>
        <taxon>Pseudomonadati</taxon>
        <taxon>Bacteroidota</taxon>
        <taxon>Flavobacteriia</taxon>
        <taxon>Flavobacteriales</taxon>
        <taxon>Flavobacteriaceae</taxon>
        <taxon>Flavobacterium</taxon>
    </lineage>
</organism>
<dbReference type="RefSeq" id="WP_071957606.1">
    <property type="nucleotide sequence ID" value="NZ_CP059075.1"/>
</dbReference>
<evidence type="ECO:0000313" key="1">
    <source>
        <dbReference type="EMBL" id="QRE03257.1"/>
    </source>
</evidence>
<accession>A0A7U2RAA0</accession>
<dbReference type="Proteomes" id="UP000596329">
    <property type="component" value="Chromosome"/>
</dbReference>
<proteinExistence type="predicted"/>
<sequence>MKNLILLLTLTLTLSCCNKDDKPFPGKGQLPAETQTGANTVGCLINGDVYLPSQSGINSPVNCQYEYINNEFFFIMSFSDDKNSGPNISVQTLRINLSQGETYLLNKNSIDDGDFTGGGGAYRLSSIKKYYTNTIKTGELKITRVDLSNSIISGTFWFDAINSAGETVQIRSGRFDWNY</sequence>
<dbReference type="InterPro" id="IPR046219">
    <property type="entry name" value="DUF6252"/>
</dbReference>
<gene>
    <name evidence="1" type="ORF">H0H26_10155</name>
</gene>
<dbReference type="Pfam" id="PF19765">
    <property type="entry name" value="DUF6252"/>
    <property type="match status" value="1"/>
</dbReference>
<dbReference type="PROSITE" id="PS51257">
    <property type="entry name" value="PROKAR_LIPOPROTEIN"/>
    <property type="match status" value="1"/>
</dbReference>
<reference evidence="1 2" key="1">
    <citation type="submission" date="2020-07" db="EMBL/GenBank/DDBJ databases">
        <title>Genomic characterization of Flavobacterium psychrophilum strains.</title>
        <authorList>
            <person name="Castillo D."/>
            <person name="Jorgensen J."/>
            <person name="Middelboe M."/>
        </authorList>
    </citation>
    <scope>NUCLEOTIDE SEQUENCE [LARGE SCALE GENOMIC DNA]</scope>
    <source>
        <strain evidence="1 2">FPS-R7</strain>
    </source>
</reference>
<dbReference type="EMBL" id="CP059075">
    <property type="protein sequence ID" value="QRE03257.1"/>
    <property type="molecule type" value="Genomic_DNA"/>
</dbReference>
<protein>
    <recommendedName>
        <fullName evidence="3">Lipoprotein</fullName>
    </recommendedName>
</protein>
<dbReference type="AlphaFoldDB" id="A0A7U2RAA0"/>